<proteinExistence type="predicted"/>
<feature type="compositionally biased region" description="Basic and acidic residues" evidence="1">
    <location>
        <begin position="105"/>
        <end position="115"/>
    </location>
</feature>
<sequence>MLRLTQTVISLTMAEVREVENRRRFQKFLAAQPPVTQPDPVAREASQEPVTRAGKSARFSPEVGNDKQKEATISRSRERLRTIDPPNESTSEQRREEEILPLPELPRRRDIRQDMGDGPADGLDSIARSSSARRLSLTPRRLAPAEMLVSPRREPDTSDLDSTPTPRRTREQTRARYGLSTPSGRTAVPDPVNVPEDLVHPDPVHQVPGQEVSTPDRQSFLRRAESLRSLAHLREAEGSSMRFYHSLRDERHDPPIQPTLQSSPRSSPLSMPRSPVGFQIYDDSLPASSQPQTPQNLPETRHQSRLSGSYTVPARRLPPYPLGTPTTGRLRRRARGRHLSPPGLQTPGFRGLYGGIENTDDSVLFEQASRELDSGGSHAEPPPSPRIT</sequence>
<evidence type="ECO:0000256" key="1">
    <source>
        <dbReference type="SAM" id="MobiDB-lite"/>
    </source>
</evidence>
<reference evidence="2" key="1">
    <citation type="submission" date="2023-06" db="EMBL/GenBank/DDBJ databases">
        <title>Genome-scale phylogeny and comparative genomics of the fungal order Sordariales.</title>
        <authorList>
            <consortium name="Lawrence Berkeley National Laboratory"/>
            <person name="Hensen N."/>
            <person name="Bonometti L."/>
            <person name="Westerberg I."/>
            <person name="Brannstrom I.O."/>
            <person name="Guillou S."/>
            <person name="Cros-Aarteil S."/>
            <person name="Calhoun S."/>
            <person name="Haridas S."/>
            <person name="Kuo A."/>
            <person name="Mondo S."/>
            <person name="Pangilinan J."/>
            <person name="Riley R."/>
            <person name="LaButti K."/>
            <person name="Andreopoulos B."/>
            <person name="Lipzen A."/>
            <person name="Chen C."/>
            <person name="Yanf M."/>
            <person name="Daum C."/>
            <person name="Ng V."/>
            <person name="Clum A."/>
            <person name="Steindorff A."/>
            <person name="Ohm R."/>
            <person name="Martin F."/>
            <person name="Silar P."/>
            <person name="Natvig D."/>
            <person name="Lalanne C."/>
            <person name="Gautier V."/>
            <person name="Ament-velasquez S.L."/>
            <person name="Kruys A."/>
            <person name="Hutchinson M.I."/>
            <person name="Powell A.J."/>
            <person name="Barry K."/>
            <person name="Miller A.N."/>
            <person name="Grigoriev I.V."/>
            <person name="Debuchy R."/>
            <person name="Gladieux P."/>
            <person name="Thoren M.H."/>
            <person name="Johannesson H."/>
        </authorList>
    </citation>
    <scope>NUCLEOTIDE SEQUENCE</scope>
    <source>
        <strain evidence="2">SMH2392-1A</strain>
    </source>
</reference>
<comment type="caution">
    <text evidence="2">The sequence shown here is derived from an EMBL/GenBank/DDBJ whole genome shotgun (WGS) entry which is preliminary data.</text>
</comment>
<feature type="compositionally biased region" description="Basic and acidic residues" evidence="1">
    <location>
        <begin position="64"/>
        <end position="82"/>
    </location>
</feature>
<evidence type="ECO:0000313" key="3">
    <source>
        <dbReference type="Proteomes" id="UP001172101"/>
    </source>
</evidence>
<organism evidence="2 3">
    <name type="scientific">Lasiosphaeria miniovina</name>
    <dbReference type="NCBI Taxonomy" id="1954250"/>
    <lineage>
        <taxon>Eukaryota</taxon>
        <taxon>Fungi</taxon>
        <taxon>Dikarya</taxon>
        <taxon>Ascomycota</taxon>
        <taxon>Pezizomycotina</taxon>
        <taxon>Sordariomycetes</taxon>
        <taxon>Sordariomycetidae</taxon>
        <taxon>Sordariales</taxon>
        <taxon>Lasiosphaeriaceae</taxon>
        <taxon>Lasiosphaeria</taxon>
    </lineage>
</organism>
<feature type="region of interest" description="Disordered" evidence="1">
    <location>
        <begin position="250"/>
        <end position="388"/>
    </location>
</feature>
<feature type="compositionally biased region" description="Polar residues" evidence="1">
    <location>
        <begin position="286"/>
        <end position="298"/>
    </location>
</feature>
<dbReference type="Proteomes" id="UP001172101">
    <property type="component" value="Unassembled WGS sequence"/>
</dbReference>
<accession>A0AA40AWF3</accession>
<feature type="compositionally biased region" description="Low complexity" evidence="1">
    <location>
        <begin position="258"/>
        <end position="275"/>
    </location>
</feature>
<dbReference type="AlphaFoldDB" id="A0AA40AWF3"/>
<keyword evidence="3" id="KW-1185">Reference proteome</keyword>
<name>A0AA40AWF3_9PEZI</name>
<dbReference type="RefSeq" id="XP_060299146.1">
    <property type="nucleotide sequence ID" value="XM_060434011.1"/>
</dbReference>
<protein>
    <submittedName>
        <fullName evidence="2">Uncharacterized protein</fullName>
    </submittedName>
</protein>
<gene>
    <name evidence="2" type="ORF">B0T26DRAFT_256047</name>
</gene>
<evidence type="ECO:0000313" key="2">
    <source>
        <dbReference type="EMBL" id="KAK0723222.1"/>
    </source>
</evidence>
<feature type="region of interest" description="Disordered" evidence="1">
    <location>
        <begin position="30"/>
        <end position="190"/>
    </location>
</feature>
<dbReference type="EMBL" id="JAUIRO010000003">
    <property type="protein sequence ID" value="KAK0723222.1"/>
    <property type="molecule type" value="Genomic_DNA"/>
</dbReference>
<feature type="compositionally biased region" description="Low complexity" evidence="1">
    <location>
        <begin position="127"/>
        <end position="145"/>
    </location>
</feature>
<feature type="compositionally biased region" description="Basic residues" evidence="1">
    <location>
        <begin position="329"/>
        <end position="338"/>
    </location>
</feature>
<dbReference type="GeneID" id="85317281"/>